<keyword evidence="3" id="KW-1185">Reference proteome</keyword>
<evidence type="ECO:0000313" key="3">
    <source>
        <dbReference type="Proteomes" id="UP000053268"/>
    </source>
</evidence>
<accession>A0A0N0PFF3</accession>
<organism evidence="2 3">
    <name type="scientific">Papilio xuthus</name>
    <name type="common">Asian swallowtail butterfly</name>
    <dbReference type="NCBI Taxonomy" id="66420"/>
    <lineage>
        <taxon>Eukaryota</taxon>
        <taxon>Metazoa</taxon>
        <taxon>Ecdysozoa</taxon>
        <taxon>Arthropoda</taxon>
        <taxon>Hexapoda</taxon>
        <taxon>Insecta</taxon>
        <taxon>Pterygota</taxon>
        <taxon>Neoptera</taxon>
        <taxon>Endopterygota</taxon>
        <taxon>Lepidoptera</taxon>
        <taxon>Glossata</taxon>
        <taxon>Ditrysia</taxon>
        <taxon>Papilionoidea</taxon>
        <taxon>Papilionidae</taxon>
        <taxon>Papilioninae</taxon>
        <taxon>Papilio</taxon>
    </lineage>
</organism>
<dbReference type="EMBL" id="LADI01016441">
    <property type="protein sequence ID" value="KPJ20812.1"/>
    <property type="molecule type" value="Genomic_DNA"/>
</dbReference>
<comment type="caution">
    <text evidence="2">The sequence shown here is derived from an EMBL/GenBank/DDBJ whole genome shotgun (WGS) entry which is preliminary data.</text>
</comment>
<protein>
    <submittedName>
        <fullName evidence="2">Uncharacterized protein</fullName>
    </submittedName>
</protein>
<proteinExistence type="predicted"/>
<name>A0A0N0PFF3_PAPXU</name>
<sequence length="232" mass="26764">MNRGTNYASREDTQQWKSCDENKRNKTSVKKKSSCTMALVKTAHKRLTDGQSECRLIRNKNGVMLNSSDEHITSYNSKKTINRKWTKQMKTAFEKNEIKIATQPSRPSHDSQHSSRWKRNWRMKQRLGTPLVDKCISGSTQATSRRVQGDVKRANENIPRKLSCWNNIPKCKRMRRLMRDMGYFDHSTQYATVLQVAYINTGRRRIIGVNTKGGVLQNTSLKKLMVPTASPN</sequence>
<feature type="compositionally biased region" description="Basic and acidic residues" evidence="1">
    <location>
        <begin position="9"/>
        <end position="24"/>
    </location>
</feature>
<gene>
    <name evidence="2" type="ORF">RR46_00039</name>
</gene>
<feature type="region of interest" description="Disordered" evidence="1">
    <location>
        <begin position="1"/>
        <end position="30"/>
    </location>
</feature>
<dbReference type="Proteomes" id="UP000053268">
    <property type="component" value="Unassembled WGS sequence"/>
</dbReference>
<reference evidence="2 3" key="1">
    <citation type="journal article" date="2015" name="Nat. Commun.">
        <title>Outbred genome sequencing and CRISPR/Cas9 gene editing in butterflies.</title>
        <authorList>
            <person name="Li X."/>
            <person name="Fan D."/>
            <person name="Zhang W."/>
            <person name="Liu G."/>
            <person name="Zhang L."/>
            <person name="Zhao L."/>
            <person name="Fang X."/>
            <person name="Chen L."/>
            <person name="Dong Y."/>
            <person name="Chen Y."/>
            <person name="Ding Y."/>
            <person name="Zhao R."/>
            <person name="Feng M."/>
            <person name="Zhu Y."/>
            <person name="Feng Y."/>
            <person name="Jiang X."/>
            <person name="Zhu D."/>
            <person name="Xiang H."/>
            <person name="Feng X."/>
            <person name="Li S."/>
            <person name="Wang J."/>
            <person name="Zhang G."/>
            <person name="Kronforst M.R."/>
            <person name="Wang W."/>
        </authorList>
    </citation>
    <scope>NUCLEOTIDE SEQUENCE [LARGE SCALE GENOMIC DNA]</scope>
    <source>
        <strain evidence="2">Ya'a_city_454_Px</strain>
        <tissue evidence="2">Whole body</tissue>
    </source>
</reference>
<evidence type="ECO:0000256" key="1">
    <source>
        <dbReference type="SAM" id="MobiDB-lite"/>
    </source>
</evidence>
<evidence type="ECO:0000313" key="2">
    <source>
        <dbReference type="EMBL" id="KPJ20812.1"/>
    </source>
</evidence>
<dbReference type="AlphaFoldDB" id="A0A0N0PFF3"/>